<dbReference type="InterPro" id="IPR028048">
    <property type="entry name" value="Tox-HNH-EHHH"/>
</dbReference>
<dbReference type="EMBL" id="FORG01000084">
    <property type="protein sequence ID" value="SFK37785.1"/>
    <property type="molecule type" value="Genomic_DNA"/>
</dbReference>
<sequence>QYEDEESGLYYNRFRYYNPETAQYISPDPIGLAGGFNPYGYVHNPTGWVDPFGLAGKDCDKLPNRRQALNKAKDLAGIPRSQKPDRQWTVGNDPKRRGQTNYQYSEDAGSHGRYYEYKDAHGHKKVVLEHTNDPRAPYPHAHAGQAKTGANPRTYDFKEDRYQKITDPKTDDHHIYYE</sequence>
<dbReference type="Gene3D" id="2.180.10.10">
    <property type="entry name" value="RHS repeat-associated core"/>
    <property type="match status" value="1"/>
</dbReference>
<dbReference type="InterPro" id="IPR050708">
    <property type="entry name" value="T6SS_VgrG/RHS"/>
</dbReference>
<dbReference type="PANTHER" id="PTHR32305">
    <property type="match status" value="1"/>
</dbReference>
<dbReference type="Proteomes" id="UP000198919">
    <property type="component" value="Unassembled WGS sequence"/>
</dbReference>
<gene>
    <name evidence="3" type="ORF">SAMN05421680_1844</name>
</gene>
<dbReference type="AlphaFoldDB" id="A0A1I3Z181"/>
<feature type="non-terminal residue" evidence="3">
    <location>
        <position position="1"/>
    </location>
</feature>
<dbReference type="InterPro" id="IPR022385">
    <property type="entry name" value="Rhs_assc_core"/>
</dbReference>
<dbReference type="STRING" id="351675.SAMN05421680_1844"/>
<feature type="region of interest" description="Disordered" evidence="1">
    <location>
        <begin position="70"/>
        <end position="109"/>
    </location>
</feature>
<dbReference type="PANTHER" id="PTHR32305:SF15">
    <property type="entry name" value="PROTEIN RHSA-RELATED"/>
    <property type="match status" value="1"/>
</dbReference>
<reference evidence="4" key="1">
    <citation type="submission" date="2016-10" db="EMBL/GenBank/DDBJ databases">
        <authorList>
            <person name="Varghese N."/>
            <person name="Submissions S."/>
        </authorList>
    </citation>
    <scope>NUCLEOTIDE SEQUENCE [LARGE SCALE GENOMIC DNA]</scope>
    <source>
        <strain evidence="4">DSM 17908</strain>
    </source>
</reference>
<feature type="compositionally biased region" description="Basic and acidic residues" evidence="1">
    <location>
        <begin position="155"/>
        <end position="178"/>
    </location>
</feature>
<evidence type="ECO:0000313" key="4">
    <source>
        <dbReference type="Proteomes" id="UP000198919"/>
    </source>
</evidence>
<feature type="region of interest" description="Disordered" evidence="1">
    <location>
        <begin position="138"/>
        <end position="178"/>
    </location>
</feature>
<accession>A0A1I3Z181</accession>
<protein>
    <submittedName>
        <fullName evidence="3">RHS repeat-associated core domain-containing protein</fullName>
    </submittedName>
</protein>
<dbReference type="Pfam" id="PF15657">
    <property type="entry name" value="Tox-HNH-EHHH"/>
    <property type="match status" value="1"/>
</dbReference>
<name>A0A1I3Z181_9GAMM</name>
<proteinExistence type="predicted"/>
<evidence type="ECO:0000256" key="1">
    <source>
        <dbReference type="SAM" id="MobiDB-lite"/>
    </source>
</evidence>
<dbReference type="NCBIfam" id="TIGR03696">
    <property type="entry name" value="Rhs_assc_core"/>
    <property type="match status" value="1"/>
</dbReference>
<organism evidence="3 4">
    <name type="scientific">Xenorhabdus mauleonii</name>
    <dbReference type="NCBI Taxonomy" id="351675"/>
    <lineage>
        <taxon>Bacteria</taxon>
        <taxon>Pseudomonadati</taxon>
        <taxon>Pseudomonadota</taxon>
        <taxon>Gammaproteobacteria</taxon>
        <taxon>Enterobacterales</taxon>
        <taxon>Morganellaceae</taxon>
        <taxon>Xenorhabdus</taxon>
    </lineage>
</organism>
<evidence type="ECO:0000313" key="3">
    <source>
        <dbReference type="EMBL" id="SFK37785.1"/>
    </source>
</evidence>
<evidence type="ECO:0000259" key="2">
    <source>
        <dbReference type="Pfam" id="PF15657"/>
    </source>
</evidence>
<feature type="domain" description="HNH/Endo VII superfamily nuclease toxins" evidence="2">
    <location>
        <begin position="102"/>
        <end position="174"/>
    </location>
</feature>
<dbReference type="RefSeq" id="WP_092514987.1">
    <property type="nucleotide sequence ID" value="NZ_CAWRBN010000041.1"/>
</dbReference>